<proteinExistence type="inferred from homology"/>
<dbReference type="PANTHER" id="PTHR34183:SF8">
    <property type="entry name" value="ENDOLYTIC PEPTIDOGLYCAN TRANSGLYCOSYLASE RLPA-RELATED"/>
    <property type="match status" value="1"/>
</dbReference>
<gene>
    <name evidence="3" type="primary">rlpA</name>
    <name evidence="6" type="ordered locus">Acry_0515</name>
</gene>
<dbReference type="STRING" id="349163.Acry_0515"/>
<dbReference type="SUPFAM" id="SSF50685">
    <property type="entry name" value="Barwin-like endoglucanases"/>
    <property type="match status" value="1"/>
</dbReference>
<dbReference type="RefSeq" id="WP_011941576.1">
    <property type="nucleotide sequence ID" value="NC_009484.1"/>
</dbReference>
<keyword evidence="1 3" id="KW-0456">Lyase</keyword>
<dbReference type="eggNOG" id="COG0797">
    <property type="taxonomic scope" value="Bacteria"/>
</dbReference>
<dbReference type="EMBL" id="CP000697">
    <property type="protein sequence ID" value="ABQ29739.1"/>
    <property type="molecule type" value="Genomic_DNA"/>
</dbReference>
<evidence type="ECO:0000313" key="6">
    <source>
        <dbReference type="EMBL" id="ABQ29739.1"/>
    </source>
</evidence>
<sequence precursor="true">MGAIILCTAGLAACAAKAPQASLAMPPPAEPPTQALPALTVAKRLSTMPPVAVPAVLRPPLDLSGRNETGKASYYARRFAGRRTADGQRFNPHAPMAASKTLPLGTVAKVVNLSNGTSTTVTVADRGPNVESRMLDVSPEVAIRLGMIREGVARVLVEPITIPEPDGKVKLGAGAAHASKAQIAAAIGTSRRVMRQDGIRVADR</sequence>
<dbReference type="KEGG" id="acr:Acry_0515"/>
<dbReference type="Gene3D" id="2.40.40.10">
    <property type="entry name" value="RlpA-like domain"/>
    <property type="match status" value="1"/>
</dbReference>
<dbReference type="HAMAP" id="MF_02071">
    <property type="entry name" value="RlpA"/>
    <property type="match status" value="1"/>
</dbReference>
<reference evidence="6 7" key="1">
    <citation type="submission" date="2007-05" db="EMBL/GenBank/DDBJ databases">
        <title>Complete sequence of chromosome of Acidiphilium cryptum JF-5.</title>
        <authorList>
            <consortium name="US DOE Joint Genome Institute"/>
            <person name="Copeland A."/>
            <person name="Lucas S."/>
            <person name="Lapidus A."/>
            <person name="Barry K."/>
            <person name="Detter J.C."/>
            <person name="Glavina del Rio T."/>
            <person name="Hammon N."/>
            <person name="Israni S."/>
            <person name="Dalin E."/>
            <person name="Tice H."/>
            <person name="Pitluck S."/>
            <person name="Sims D."/>
            <person name="Brettin T."/>
            <person name="Bruce D."/>
            <person name="Han C."/>
            <person name="Schmutz J."/>
            <person name="Larimer F."/>
            <person name="Land M."/>
            <person name="Hauser L."/>
            <person name="Kyrpides N."/>
            <person name="Kim E."/>
            <person name="Magnuson T."/>
            <person name="Richardson P."/>
        </authorList>
    </citation>
    <scope>NUCLEOTIDE SEQUENCE [LARGE SCALE GENOMIC DNA]</scope>
    <source>
        <strain evidence="6 7">JF-5</strain>
    </source>
</reference>
<keyword evidence="6" id="KW-0449">Lipoprotein</keyword>
<feature type="signal peptide" evidence="3">
    <location>
        <begin position="1"/>
        <end position="24"/>
    </location>
</feature>
<dbReference type="GO" id="GO:0071555">
    <property type="term" value="P:cell wall organization"/>
    <property type="evidence" value="ECO:0007669"/>
    <property type="project" value="UniProtKB-KW"/>
</dbReference>
<dbReference type="InterPro" id="IPR036908">
    <property type="entry name" value="RlpA-like_sf"/>
</dbReference>
<accession>A5FVV7</accession>
<dbReference type="Proteomes" id="UP000000245">
    <property type="component" value="Chromosome"/>
</dbReference>
<dbReference type="GO" id="GO:0008932">
    <property type="term" value="F:lytic endotransglycosylase activity"/>
    <property type="evidence" value="ECO:0007669"/>
    <property type="project" value="UniProtKB-UniRule"/>
</dbReference>
<dbReference type="HOGENOM" id="CLU_1340824_0_0_5"/>
<keyword evidence="3" id="KW-0732">Signal</keyword>
<name>A5FVV7_ACICJ</name>
<comment type="similarity">
    <text evidence="3 4">Belongs to the RlpA family.</text>
</comment>
<feature type="chain" id="PRO_5009990667" description="Endolytic peptidoglycan transglycosylase RlpA" evidence="3">
    <location>
        <begin position="25"/>
        <end position="204"/>
    </location>
</feature>
<comment type="function">
    <text evidence="3">Lytic transglycosylase with a strong preference for naked glycan strands that lack stem peptides.</text>
</comment>
<protein>
    <recommendedName>
        <fullName evidence="3">Endolytic peptidoglycan transglycosylase RlpA</fullName>
        <ecNumber evidence="3">4.2.2.-</ecNumber>
    </recommendedName>
</protein>
<evidence type="ECO:0000256" key="3">
    <source>
        <dbReference type="HAMAP-Rule" id="MF_02071"/>
    </source>
</evidence>
<dbReference type="InterPro" id="IPR009009">
    <property type="entry name" value="RlpA-like_DPBB"/>
</dbReference>
<dbReference type="InterPro" id="IPR012997">
    <property type="entry name" value="RplA"/>
</dbReference>
<evidence type="ECO:0000313" key="7">
    <source>
        <dbReference type="Proteomes" id="UP000000245"/>
    </source>
</evidence>
<evidence type="ECO:0000256" key="1">
    <source>
        <dbReference type="ARBA" id="ARBA00023239"/>
    </source>
</evidence>
<dbReference type="GO" id="GO:0000270">
    <property type="term" value="P:peptidoglycan metabolic process"/>
    <property type="evidence" value="ECO:0007669"/>
    <property type="project" value="UniProtKB-UniRule"/>
</dbReference>
<dbReference type="InterPro" id="IPR034718">
    <property type="entry name" value="RlpA"/>
</dbReference>
<dbReference type="NCBIfam" id="TIGR00413">
    <property type="entry name" value="rlpA"/>
    <property type="match status" value="1"/>
</dbReference>
<organism evidence="6 7">
    <name type="scientific">Acidiphilium cryptum (strain JF-5)</name>
    <dbReference type="NCBI Taxonomy" id="349163"/>
    <lineage>
        <taxon>Bacteria</taxon>
        <taxon>Pseudomonadati</taxon>
        <taxon>Pseudomonadota</taxon>
        <taxon>Alphaproteobacteria</taxon>
        <taxon>Acetobacterales</taxon>
        <taxon>Acidocellaceae</taxon>
        <taxon>Acidiphilium</taxon>
    </lineage>
</organism>
<dbReference type="Pfam" id="PF03330">
    <property type="entry name" value="DPBB_1"/>
    <property type="match status" value="1"/>
</dbReference>
<dbReference type="AlphaFoldDB" id="A5FVV7"/>
<dbReference type="CDD" id="cd22268">
    <property type="entry name" value="DPBB_RlpA-like"/>
    <property type="match status" value="1"/>
</dbReference>
<dbReference type="PANTHER" id="PTHR34183">
    <property type="entry name" value="ENDOLYTIC PEPTIDOGLYCAN TRANSGLYCOSYLASE RLPA"/>
    <property type="match status" value="1"/>
</dbReference>
<evidence type="ECO:0000256" key="2">
    <source>
        <dbReference type="ARBA" id="ARBA00023316"/>
    </source>
</evidence>
<evidence type="ECO:0000256" key="4">
    <source>
        <dbReference type="RuleBase" id="RU003495"/>
    </source>
</evidence>
<keyword evidence="7" id="KW-1185">Reference proteome</keyword>
<dbReference type="EC" id="4.2.2.-" evidence="3"/>
<evidence type="ECO:0000259" key="5">
    <source>
        <dbReference type="Pfam" id="PF03330"/>
    </source>
</evidence>
<feature type="domain" description="RlpA-like protein double-psi beta-barrel" evidence="5">
    <location>
        <begin position="68"/>
        <end position="156"/>
    </location>
</feature>
<keyword evidence="2 3" id="KW-0961">Cell wall biogenesis/degradation</keyword>